<dbReference type="InterPro" id="IPR005471">
    <property type="entry name" value="Tscrpt_reg_IclR_N"/>
</dbReference>
<evidence type="ECO:0000259" key="4">
    <source>
        <dbReference type="PROSITE" id="PS51077"/>
    </source>
</evidence>
<dbReference type="InterPro" id="IPR014757">
    <property type="entry name" value="Tscrpt_reg_IclR_C"/>
</dbReference>
<dbReference type="PROSITE" id="PS51078">
    <property type="entry name" value="ICLR_ED"/>
    <property type="match status" value="1"/>
</dbReference>
<dbReference type="GO" id="GO:0003700">
    <property type="term" value="F:DNA-binding transcription factor activity"/>
    <property type="evidence" value="ECO:0007669"/>
    <property type="project" value="TreeGrafter"/>
</dbReference>
<evidence type="ECO:0000256" key="2">
    <source>
        <dbReference type="ARBA" id="ARBA00023125"/>
    </source>
</evidence>
<accession>A0A3N6MHK7</accession>
<dbReference type="InterPro" id="IPR050707">
    <property type="entry name" value="HTH_MetabolicPath_Reg"/>
</dbReference>
<dbReference type="PROSITE" id="PS51077">
    <property type="entry name" value="HTH_ICLR"/>
    <property type="match status" value="1"/>
</dbReference>
<keyword evidence="1" id="KW-0805">Transcription regulation</keyword>
<dbReference type="SMART" id="SM00346">
    <property type="entry name" value="HTH_ICLR"/>
    <property type="match status" value="1"/>
</dbReference>
<protein>
    <submittedName>
        <fullName evidence="6">IclR family transcriptional regulator</fullName>
    </submittedName>
</protein>
<dbReference type="GO" id="GO:0045892">
    <property type="term" value="P:negative regulation of DNA-templated transcription"/>
    <property type="evidence" value="ECO:0007669"/>
    <property type="project" value="TreeGrafter"/>
</dbReference>
<dbReference type="InterPro" id="IPR036388">
    <property type="entry name" value="WH-like_DNA-bd_sf"/>
</dbReference>
<gene>
    <name evidence="6" type="ORF">EA472_04850</name>
</gene>
<keyword evidence="7" id="KW-1185">Reference proteome</keyword>
<dbReference type="PANTHER" id="PTHR30136">
    <property type="entry name" value="HELIX-TURN-HELIX TRANSCRIPTIONAL REGULATOR, ICLR FAMILY"/>
    <property type="match status" value="1"/>
</dbReference>
<dbReference type="Proteomes" id="UP000281431">
    <property type="component" value="Unassembled WGS sequence"/>
</dbReference>
<dbReference type="InterPro" id="IPR029016">
    <property type="entry name" value="GAF-like_dom_sf"/>
</dbReference>
<sequence>MHTQTDDADGRRVQALEKGLTIIEALKEHESAGVSELATALDMPTSTVHVYLQTLKALGYVIAEDGTYRLSLRFLEIGSSVREQQKVFSAARQEMIDICHNTGETVGLGVLESEKRVQLWQIEGKNAINDNINIGEYTHLHWTSLGKTLLASQDDDRIQAIVERHGLPKATENTITNAEELFAEVEAIRRRGYTLEDEERKVGIRSISVPITDSNNETVAALGITAPKNKMTSSTCSKYIHQLEEKANVISIKYAYQ</sequence>
<proteinExistence type="predicted"/>
<dbReference type="Gene3D" id="3.30.450.40">
    <property type="match status" value="1"/>
</dbReference>
<name>A0A3N6MHK7_NATCH</name>
<dbReference type="Pfam" id="PF09339">
    <property type="entry name" value="HTH_IclR"/>
    <property type="match status" value="1"/>
</dbReference>
<dbReference type="SUPFAM" id="SSF46785">
    <property type="entry name" value="Winged helix' DNA-binding domain"/>
    <property type="match status" value="1"/>
</dbReference>
<feature type="domain" description="HTH iclR-type" evidence="4">
    <location>
        <begin position="13"/>
        <end position="72"/>
    </location>
</feature>
<dbReference type="InterPro" id="IPR036390">
    <property type="entry name" value="WH_DNA-bd_sf"/>
</dbReference>
<dbReference type="PANTHER" id="PTHR30136:SF35">
    <property type="entry name" value="HTH-TYPE TRANSCRIPTIONAL REGULATOR RV1719"/>
    <property type="match status" value="1"/>
</dbReference>
<dbReference type="Pfam" id="PF01614">
    <property type="entry name" value="IclR_C"/>
    <property type="match status" value="1"/>
</dbReference>
<evidence type="ECO:0000256" key="1">
    <source>
        <dbReference type="ARBA" id="ARBA00023015"/>
    </source>
</evidence>
<keyword evidence="3" id="KW-0804">Transcription</keyword>
<organism evidence="6 7">
    <name type="scientific">Natrarchaeobius chitinivorans</name>
    <dbReference type="NCBI Taxonomy" id="1679083"/>
    <lineage>
        <taxon>Archaea</taxon>
        <taxon>Methanobacteriati</taxon>
        <taxon>Methanobacteriota</taxon>
        <taxon>Stenosarchaea group</taxon>
        <taxon>Halobacteria</taxon>
        <taxon>Halobacteriales</taxon>
        <taxon>Natrialbaceae</taxon>
        <taxon>Natrarchaeobius</taxon>
    </lineage>
</organism>
<evidence type="ECO:0000313" key="7">
    <source>
        <dbReference type="Proteomes" id="UP000281431"/>
    </source>
</evidence>
<evidence type="ECO:0000313" key="6">
    <source>
        <dbReference type="EMBL" id="RQH02628.1"/>
    </source>
</evidence>
<evidence type="ECO:0000256" key="3">
    <source>
        <dbReference type="ARBA" id="ARBA00023163"/>
    </source>
</evidence>
<comment type="caution">
    <text evidence="6">The sequence shown here is derived from an EMBL/GenBank/DDBJ whole genome shotgun (WGS) entry which is preliminary data.</text>
</comment>
<evidence type="ECO:0000259" key="5">
    <source>
        <dbReference type="PROSITE" id="PS51078"/>
    </source>
</evidence>
<feature type="domain" description="IclR-ED" evidence="5">
    <location>
        <begin position="73"/>
        <end position="256"/>
    </location>
</feature>
<keyword evidence="2" id="KW-0238">DNA-binding</keyword>
<dbReference type="AlphaFoldDB" id="A0A3N6MHK7"/>
<reference evidence="6 7" key="1">
    <citation type="submission" date="2018-10" db="EMBL/GenBank/DDBJ databases">
        <title>Natrarchaeobius chitinivorans gen. nov., sp. nov., and Natrarchaeobius haloalkaliphilus sp. nov., alkaliphilic, chitin-utilizing haloarchaea from hypersaline alkaline lakes.</title>
        <authorList>
            <person name="Sorokin D.Y."/>
            <person name="Elcheninov A.G."/>
            <person name="Kostrikina N.A."/>
            <person name="Bale N.J."/>
            <person name="Sinninghe Damste J.S."/>
            <person name="Khijniak T.V."/>
            <person name="Kublanov I.V."/>
            <person name="Toshchakov S.V."/>
        </authorList>
    </citation>
    <scope>NUCLEOTIDE SEQUENCE [LARGE SCALE GENOMIC DNA]</scope>
    <source>
        <strain evidence="6 7">AArcht7</strain>
    </source>
</reference>
<dbReference type="EMBL" id="REFZ01000002">
    <property type="protein sequence ID" value="RQH02628.1"/>
    <property type="molecule type" value="Genomic_DNA"/>
</dbReference>
<dbReference type="GO" id="GO:0003677">
    <property type="term" value="F:DNA binding"/>
    <property type="evidence" value="ECO:0007669"/>
    <property type="project" value="UniProtKB-KW"/>
</dbReference>
<dbReference type="Gene3D" id="1.10.10.10">
    <property type="entry name" value="Winged helix-like DNA-binding domain superfamily/Winged helix DNA-binding domain"/>
    <property type="match status" value="1"/>
</dbReference>
<dbReference type="SUPFAM" id="SSF55781">
    <property type="entry name" value="GAF domain-like"/>
    <property type="match status" value="1"/>
</dbReference>